<dbReference type="PROSITE" id="PS01108">
    <property type="entry name" value="RIBOSOMAL_L24"/>
    <property type="match status" value="1"/>
</dbReference>
<evidence type="ECO:0000259" key="7">
    <source>
        <dbReference type="SMART" id="SM00739"/>
    </source>
</evidence>
<dbReference type="PANTHER" id="PTHR12903">
    <property type="entry name" value="MITOCHONDRIAL RIBOSOMAL PROTEIN L24"/>
    <property type="match status" value="1"/>
</dbReference>
<dbReference type="InterPro" id="IPR003256">
    <property type="entry name" value="Ribosomal_uL24"/>
</dbReference>
<evidence type="ECO:0000256" key="5">
    <source>
        <dbReference type="HAMAP-Rule" id="MF_01326"/>
    </source>
</evidence>
<comment type="function">
    <text evidence="5">One of two assembly initiator proteins, it binds directly to the 5'-end of the 23S rRNA, where it nucleates assembly of the 50S subunit.</text>
</comment>
<evidence type="ECO:0000256" key="4">
    <source>
        <dbReference type="ARBA" id="ARBA00035206"/>
    </source>
</evidence>
<dbReference type="Pfam" id="PF00467">
    <property type="entry name" value="KOW"/>
    <property type="match status" value="1"/>
</dbReference>
<evidence type="ECO:0000313" key="8">
    <source>
        <dbReference type="EMBL" id="HGW29320.1"/>
    </source>
</evidence>
<keyword evidence="3 5" id="KW-0687">Ribonucleoprotein</keyword>
<name>A0A7C4XTA0_UNCKA</name>
<proteinExistence type="inferred from homology"/>
<dbReference type="SMART" id="SM00739">
    <property type="entry name" value="KOW"/>
    <property type="match status" value="1"/>
</dbReference>
<protein>
    <recommendedName>
        <fullName evidence="4 5">Large ribosomal subunit protein uL24</fullName>
    </recommendedName>
</protein>
<dbReference type="InterPro" id="IPR041988">
    <property type="entry name" value="Ribosomal_uL24_KOW"/>
</dbReference>
<dbReference type="SUPFAM" id="SSF50104">
    <property type="entry name" value="Translation proteins SH3-like domain"/>
    <property type="match status" value="1"/>
</dbReference>
<comment type="subunit">
    <text evidence="5">Part of the 50S ribosomal subunit.</text>
</comment>
<dbReference type="InterPro" id="IPR014722">
    <property type="entry name" value="Rib_uL2_dom2"/>
</dbReference>
<feature type="domain" description="KOW" evidence="7">
    <location>
        <begin position="2"/>
        <end position="29"/>
    </location>
</feature>
<gene>
    <name evidence="5" type="primary">rplX</name>
    <name evidence="8" type="ORF">ENR63_00105</name>
</gene>
<dbReference type="CDD" id="cd06089">
    <property type="entry name" value="KOW_RPL26"/>
    <property type="match status" value="1"/>
</dbReference>
<sequence>MKIRKEDKVKVIKGKDAGKSGKVLSVLRGSNKVLIEGVNVVKRHVKPGVVSKEGGVLSIERPISLANVMMICPKCTAPMRVGYKIDGDEKYRICKRCGEKVDK</sequence>
<dbReference type="GO" id="GO:0005840">
    <property type="term" value="C:ribosome"/>
    <property type="evidence" value="ECO:0007669"/>
    <property type="project" value="UniProtKB-KW"/>
</dbReference>
<dbReference type="InterPro" id="IPR005824">
    <property type="entry name" value="KOW"/>
</dbReference>
<accession>A0A7C4XTA0</accession>
<evidence type="ECO:0000256" key="6">
    <source>
        <dbReference type="RuleBase" id="RU003477"/>
    </source>
</evidence>
<evidence type="ECO:0000256" key="1">
    <source>
        <dbReference type="ARBA" id="ARBA00010618"/>
    </source>
</evidence>
<dbReference type="InterPro" id="IPR005825">
    <property type="entry name" value="Ribosomal_uL24_CS"/>
</dbReference>
<comment type="similarity">
    <text evidence="1 5 6">Belongs to the universal ribosomal protein uL24 family.</text>
</comment>
<reference evidence="8" key="1">
    <citation type="journal article" date="2020" name="mSystems">
        <title>Genome- and Community-Level Interaction Insights into Carbon Utilization and Element Cycling Functions of Hydrothermarchaeota in Hydrothermal Sediment.</title>
        <authorList>
            <person name="Zhou Z."/>
            <person name="Liu Y."/>
            <person name="Xu W."/>
            <person name="Pan J."/>
            <person name="Luo Z.H."/>
            <person name="Li M."/>
        </authorList>
    </citation>
    <scope>NUCLEOTIDE SEQUENCE [LARGE SCALE GENOMIC DNA]</scope>
    <source>
        <strain evidence="8">SpSt-417</strain>
    </source>
</reference>
<comment type="function">
    <text evidence="5">One of the proteins that surrounds the polypeptide exit tunnel on the outside of the subunit.</text>
</comment>
<keyword evidence="5" id="KW-0699">rRNA-binding</keyword>
<keyword evidence="5" id="KW-0694">RNA-binding</keyword>
<dbReference type="HAMAP" id="MF_01326_B">
    <property type="entry name" value="Ribosomal_uL24_B"/>
    <property type="match status" value="1"/>
</dbReference>
<dbReference type="NCBIfam" id="TIGR01079">
    <property type="entry name" value="rplX_bact"/>
    <property type="match status" value="1"/>
</dbReference>
<dbReference type="Pfam" id="PF17136">
    <property type="entry name" value="ribosomal_L24"/>
    <property type="match status" value="1"/>
</dbReference>
<dbReference type="InterPro" id="IPR008991">
    <property type="entry name" value="Translation_prot_SH3-like_sf"/>
</dbReference>
<organism evidence="8">
    <name type="scientific">candidate division WWE3 bacterium</name>
    <dbReference type="NCBI Taxonomy" id="2053526"/>
    <lineage>
        <taxon>Bacteria</taxon>
        <taxon>Katanobacteria</taxon>
    </lineage>
</organism>
<dbReference type="EMBL" id="DSRT01000006">
    <property type="protein sequence ID" value="HGW29320.1"/>
    <property type="molecule type" value="Genomic_DNA"/>
</dbReference>
<dbReference type="Gene3D" id="2.30.30.30">
    <property type="match status" value="1"/>
</dbReference>
<dbReference type="GO" id="GO:0019843">
    <property type="term" value="F:rRNA binding"/>
    <property type="evidence" value="ECO:0007669"/>
    <property type="project" value="UniProtKB-UniRule"/>
</dbReference>
<dbReference type="InterPro" id="IPR057264">
    <property type="entry name" value="Ribosomal_uL24_C"/>
</dbReference>
<dbReference type="GO" id="GO:0006412">
    <property type="term" value="P:translation"/>
    <property type="evidence" value="ECO:0007669"/>
    <property type="project" value="UniProtKB-UniRule"/>
</dbReference>
<evidence type="ECO:0000256" key="2">
    <source>
        <dbReference type="ARBA" id="ARBA00022980"/>
    </source>
</evidence>
<dbReference type="GO" id="GO:1990904">
    <property type="term" value="C:ribonucleoprotein complex"/>
    <property type="evidence" value="ECO:0007669"/>
    <property type="project" value="UniProtKB-KW"/>
</dbReference>
<comment type="caution">
    <text evidence="8">The sequence shown here is derived from an EMBL/GenBank/DDBJ whole genome shotgun (WGS) entry which is preliminary data.</text>
</comment>
<dbReference type="GO" id="GO:0003735">
    <property type="term" value="F:structural constituent of ribosome"/>
    <property type="evidence" value="ECO:0007669"/>
    <property type="project" value="InterPro"/>
</dbReference>
<evidence type="ECO:0000256" key="3">
    <source>
        <dbReference type="ARBA" id="ARBA00023274"/>
    </source>
</evidence>
<keyword evidence="2 5" id="KW-0689">Ribosomal protein</keyword>
<dbReference type="AlphaFoldDB" id="A0A7C4XTA0"/>